<feature type="region of interest" description="Disordered" evidence="1">
    <location>
        <begin position="55"/>
        <end position="81"/>
    </location>
</feature>
<evidence type="ECO:0000256" key="1">
    <source>
        <dbReference type="SAM" id="MobiDB-lite"/>
    </source>
</evidence>
<name>A0A5C3QZA7_9AGAR</name>
<proteinExistence type="predicted"/>
<dbReference type="AlphaFoldDB" id="A0A5C3QZA7"/>
<protein>
    <submittedName>
        <fullName evidence="2">Uncharacterized protein</fullName>
    </submittedName>
</protein>
<gene>
    <name evidence="2" type="ORF">BDV98DRAFT_557745</name>
</gene>
<evidence type="ECO:0000313" key="2">
    <source>
        <dbReference type="EMBL" id="TFL07366.1"/>
    </source>
</evidence>
<dbReference type="Proteomes" id="UP000305067">
    <property type="component" value="Unassembled WGS sequence"/>
</dbReference>
<dbReference type="EMBL" id="ML178814">
    <property type="protein sequence ID" value="TFL07366.1"/>
    <property type="molecule type" value="Genomic_DNA"/>
</dbReference>
<feature type="compositionally biased region" description="Low complexity" evidence="1">
    <location>
        <begin position="129"/>
        <end position="141"/>
    </location>
</feature>
<reference evidence="2 3" key="1">
    <citation type="journal article" date="2019" name="Nat. Ecol. Evol.">
        <title>Megaphylogeny resolves global patterns of mushroom evolution.</title>
        <authorList>
            <person name="Varga T."/>
            <person name="Krizsan K."/>
            <person name="Foldi C."/>
            <person name="Dima B."/>
            <person name="Sanchez-Garcia M."/>
            <person name="Sanchez-Ramirez S."/>
            <person name="Szollosi G.J."/>
            <person name="Szarkandi J.G."/>
            <person name="Papp V."/>
            <person name="Albert L."/>
            <person name="Andreopoulos W."/>
            <person name="Angelini C."/>
            <person name="Antonin V."/>
            <person name="Barry K.W."/>
            <person name="Bougher N.L."/>
            <person name="Buchanan P."/>
            <person name="Buyck B."/>
            <person name="Bense V."/>
            <person name="Catcheside P."/>
            <person name="Chovatia M."/>
            <person name="Cooper J."/>
            <person name="Damon W."/>
            <person name="Desjardin D."/>
            <person name="Finy P."/>
            <person name="Geml J."/>
            <person name="Haridas S."/>
            <person name="Hughes K."/>
            <person name="Justo A."/>
            <person name="Karasinski D."/>
            <person name="Kautmanova I."/>
            <person name="Kiss B."/>
            <person name="Kocsube S."/>
            <person name="Kotiranta H."/>
            <person name="LaButti K.M."/>
            <person name="Lechner B.E."/>
            <person name="Liimatainen K."/>
            <person name="Lipzen A."/>
            <person name="Lukacs Z."/>
            <person name="Mihaltcheva S."/>
            <person name="Morgado L.N."/>
            <person name="Niskanen T."/>
            <person name="Noordeloos M.E."/>
            <person name="Ohm R.A."/>
            <person name="Ortiz-Santana B."/>
            <person name="Ovrebo C."/>
            <person name="Racz N."/>
            <person name="Riley R."/>
            <person name="Savchenko A."/>
            <person name="Shiryaev A."/>
            <person name="Soop K."/>
            <person name="Spirin V."/>
            <person name="Szebenyi C."/>
            <person name="Tomsovsky M."/>
            <person name="Tulloss R.E."/>
            <person name="Uehling J."/>
            <person name="Grigoriev I.V."/>
            <person name="Vagvolgyi C."/>
            <person name="Papp T."/>
            <person name="Martin F.M."/>
            <person name="Miettinen O."/>
            <person name="Hibbett D.S."/>
            <person name="Nagy L.G."/>
        </authorList>
    </citation>
    <scope>NUCLEOTIDE SEQUENCE [LARGE SCALE GENOMIC DNA]</scope>
    <source>
        <strain evidence="2 3">CBS 309.79</strain>
    </source>
</reference>
<evidence type="ECO:0000313" key="3">
    <source>
        <dbReference type="Proteomes" id="UP000305067"/>
    </source>
</evidence>
<organism evidence="2 3">
    <name type="scientific">Pterulicium gracile</name>
    <dbReference type="NCBI Taxonomy" id="1884261"/>
    <lineage>
        <taxon>Eukaryota</taxon>
        <taxon>Fungi</taxon>
        <taxon>Dikarya</taxon>
        <taxon>Basidiomycota</taxon>
        <taxon>Agaricomycotina</taxon>
        <taxon>Agaricomycetes</taxon>
        <taxon>Agaricomycetidae</taxon>
        <taxon>Agaricales</taxon>
        <taxon>Pleurotineae</taxon>
        <taxon>Pterulaceae</taxon>
        <taxon>Pterulicium</taxon>
    </lineage>
</organism>
<feature type="region of interest" description="Disordered" evidence="1">
    <location>
        <begin position="107"/>
        <end position="141"/>
    </location>
</feature>
<sequence>MSVAHQALKAASAARVDAGLVVIRKILTENTSGLTTQELYRLALKEKAPSSFRVPAPVERYVPPAGRQSPPEPPHPQHPIHSMSFLKHHILPVLEQKGEFRKSRITRTIEQRQAAPSQSSGKGKRKDASASSASSPSATVTTTTVDAFVWRPFAGPRRIPDKALQWPQNKPLGEELGIGEDWSHLNKRRQRARTRKLAGALEDMKEHRMRGFGSEERARLESAA</sequence>
<accession>A0A5C3QZA7</accession>
<keyword evidence="3" id="KW-1185">Reference proteome</keyword>
<dbReference type="OrthoDB" id="2587968at2759"/>